<evidence type="ECO:0000256" key="1">
    <source>
        <dbReference type="SAM" id="MobiDB-lite"/>
    </source>
</evidence>
<organism evidence="3 4">
    <name type="scientific">Streptomyces xiangluensis</name>
    <dbReference type="NCBI Taxonomy" id="2665720"/>
    <lineage>
        <taxon>Bacteria</taxon>
        <taxon>Bacillati</taxon>
        <taxon>Actinomycetota</taxon>
        <taxon>Actinomycetes</taxon>
        <taxon>Kitasatosporales</taxon>
        <taxon>Streptomycetaceae</taxon>
        <taxon>Streptomyces</taxon>
    </lineage>
</organism>
<dbReference type="RefSeq" id="WP_386342492.1">
    <property type="nucleotide sequence ID" value="NZ_JBHSFG010000028.1"/>
</dbReference>
<keyword evidence="4" id="KW-1185">Reference proteome</keyword>
<name>A0ABV8YQJ1_9ACTN</name>
<evidence type="ECO:0000313" key="4">
    <source>
        <dbReference type="Proteomes" id="UP001596012"/>
    </source>
</evidence>
<accession>A0ABV8YQJ1</accession>
<proteinExistence type="predicted"/>
<sequence>MRKTYEGSARRRDVMKVLADARPAELDPSQLAGSRRQREDLARITAATQEGPTRGPLAWLRPRFVPLGAVATVAASAIVVGTLVGQDSRGTTSAQPGTRPPSATATGLDGRMELLGAAKAAAASTAEGTYWQVTTRGENVDVVGEPGRRFAVRSTETQEWSVGVRPGTRSLMVIGLDAETEPRTAADEERWRAAGSPRQVESPADADGRMRLARTIGAPGRPTVMRTDSDNKIYALGPDNVSYQDLRKLPTDTAQLRRQFQRLYERDRGGENSGDRTAWMLRQAADVITMPVKPGTRAAAYRLLADLPGIRVQGSATDPLGRKGIGITLPDHAETPLGSVEQRLVVDPSTGALLAELIVLAEPSATARQAGLDAGTTVNYSATTRMEWAQRQITVPENARR</sequence>
<keyword evidence="2" id="KW-0472">Membrane</keyword>
<dbReference type="Proteomes" id="UP001596012">
    <property type="component" value="Unassembled WGS sequence"/>
</dbReference>
<protein>
    <submittedName>
        <fullName evidence="3">CU044_5270 family protein</fullName>
    </submittedName>
</protein>
<evidence type="ECO:0000313" key="3">
    <source>
        <dbReference type="EMBL" id="MFC4466083.1"/>
    </source>
</evidence>
<comment type="caution">
    <text evidence="3">The sequence shown here is derived from an EMBL/GenBank/DDBJ whole genome shotgun (WGS) entry which is preliminary data.</text>
</comment>
<keyword evidence="2" id="KW-0812">Transmembrane</keyword>
<feature type="transmembrane region" description="Helical" evidence="2">
    <location>
        <begin position="64"/>
        <end position="85"/>
    </location>
</feature>
<feature type="region of interest" description="Disordered" evidence="1">
    <location>
        <begin position="86"/>
        <end position="105"/>
    </location>
</feature>
<gene>
    <name evidence="3" type="ORF">ACFPH6_16370</name>
</gene>
<keyword evidence="2" id="KW-1133">Transmembrane helix</keyword>
<feature type="compositionally biased region" description="Polar residues" evidence="1">
    <location>
        <begin position="88"/>
        <end position="105"/>
    </location>
</feature>
<reference evidence="4" key="1">
    <citation type="journal article" date="2019" name="Int. J. Syst. Evol. Microbiol.">
        <title>The Global Catalogue of Microorganisms (GCM) 10K type strain sequencing project: providing services to taxonomists for standard genome sequencing and annotation.</title>
        <authorList>
            <consortium name="The Broad Institute Genomics Platform"/>
            <consortium name="The Broad Institute Genome Sequencing Center for Infectious Disease"/>
            <person name="Wu L."/>
            <person name="Ma J."/>
        </authorList>
    </citation>
    <scope>NUCLEOTIDE SEQUENCE [LARGE SCALE GENOMIC DNA]</scope>
    <source>
        <strain evidence="4">DT43</strain>
    </source>
</reference>
<dbReference type="EMBL" id="JBHSFG010000028">
    <property type="protein sequence ID" value="MFC4466083.1"/>
    <property type="molecule type" value="Genomic_DNA"/>
</dbReference>
<dbReference type="NCBIfam" id="NF038083">
    <property type="entry name" value="CU044_5270_fam"/>
    <property type="match status" value="1"/>
</dbReference>
<evidence type="ECO:0000256" key="2">
    <source>
        <dbReference type="SAM" id="Phobius"/>
    </source>
</evidence>
<dbReference type="InterPro" id="IPR047789">
    <property type="entry name" value="CU044_5270-like"/>
</dbReference>